<dbReference type="PANTHER" id="PTHR43857">
    <property type="entry name" value="BLR7761 PROTEIN"/>
    <property type="match status" value="1"/>
</dbReference>
<dbReference type="InterPro" id="IPR006175">
    <property type="entry name" value="YjgF/YER057c/UK114"/>
</dbReference>
<dbReference type="EMBL" id="BRPK01000005">
    <property type="protein sequence ID" value="GLB38654.1"/>
    <property type="molecule type" value="Genomic_DNA"/>
</dbReference>
<dbReference type="AlphaFoldDB" id="A0A9P3PNG6"/>
<evidence type="ECO:0000313" key="2">
    <source>
        <dbReference type="Proteomes" id="UP001063166"/>
    </source>
</evidence>
<dbReference type="Pfam" id="PF01042">
    <property type="entry name" value="Ribonuc_L-PSP"/>
    <property type="match status" value="1"/>
</dbReference>
<proteinExistence type="predicted"/>
<dbReference type="SUPFAM" id="SSF55298">
    <property type="entry name" value="YjgF-like"/>
    <property type="match status" value="1"/>
</dbReference>
<dbReference type="PANTHER" id="PTHR43857:SF1">
    <property type="entry name" value="YJGH FAMILY PROTEIN"/>
    <property type="match status" value="1"/>
</dbReference>
<comment type="caution">
    <text evidence="1">The sequence shown here is derived from an EMBL/GenBank/DDBJ whole genome shotgun (WGS) entry which is preliminary data.</text>
</comment>
<accession>A0A9P3PNG6</accession>
<reference evidence="1" key="1">
    <citation type="submission" date="2022-07" db="EMBL/GenBank/DDBJ databases">
        <title>The genome of Lyophyllum shimeji provides insight into the initial evolution of ectomycorrhizal fungal genome.</title>
        <authorList>
            <person name="Kobayashi Y."/>
            <person name="Shibata T."/>
            <person name="Hirakawa H."/>
            <person name="Shigenobu S."/>
            <person name="Nishiyama T."/>
            <person name="Yamada A."/>
            <person name="Hasebe M."/>
            <person name="Kawaguchi M."/>
        </authorList>
    </citation>
    <scope>NUCLEOTIDE SEQUENCE</scope>
    <source>
        <strain evidence="1">AT787</strain>
    </source>
</reference>
<protein>
    <submittedName>
        <fullName evidence="1">Endoribonuclease L-PSP</fullName>
    </submittedName>
</protein>
<gene>
    <name evidence="1" type="ORF">LshimejAT787_0505190</name>
</gene>
<dbReference type="InterPro" id="IPR035959">
    <property type="entry name" value="RutC-like_sf"/>
</dbReference>
<evidence type="ECO:0000313" key="1">
    <source>
        <dbReference type="EMBL" id="GLB38654.1"/>
    </source>
</evidence>
<name>A0A9P3PNG6_LYOSH</name>
<dbReference type="OrthoDB" id="686384at2759"/>
<keyword evidence="2" id="KW-1185">Reference proteome</keyword>
<sequence>MTYLTQRYQSANPFESQFGYSRAVRRGPFIFVSGTTAIDTETGVVAHPESAYDQARKIFSEIVNAVETLGGKRSDVMRVRMFVTADEDSGDVGRALKEAFHEVAPAATMILGVKFVRPEMKVEIEADAVVLWSV</sequence>
<dbReference type="CDD" id="cd06154">
    <property type="entry name" value="YjgF_YER057c_UK114_like_6"/>
    <property type="match status" value="1"/>
</dbReference>
<organism evidence="1 2">
    <name type="scientific">Lyophyllum shimeji</name>
    <name type="common">Hon-shimeji</name>
    <name type="synonym">Tricholoma shimeji</name>
    <dbReference type="NCBI Taxonomy" id="47721"/>
    <lineage>
        <taxon>Eukaryota</taxon>
        <taxon>Fungi</taxon>
        <taxon>Dikarya</taxon>
        <taxon>Basidiomycota</taxon>
        <taxon>Agaricomycotina</taxon>
        <taxon>Agaricomycetes</taxon>
        <taxon>Agaricomycetidae</taxon>
        <taxon>Agaricales</taxon>
        <taxon>Tricholomatineae</taxon>
        <taxon>Lyophyllaceae</taxon>
        <taxon>Lyophyllum</taxon>
    </lineage>
</organism>
<dbReference type="Gene3D" id="3.30.1330.40">
    <property type="entry name" value="RutC-like"/>
    <property type="match status" value="1"/>
</dbReference>
<dbReference type="Proteomes" id="UP001063166">
    <property type="component" value="Unassembled WGS sequence"/>
</dbReference>